<dbReference type="Proteomes" id="UP000784294">
    <property type="component" value="Unassembled WGS sequence"/>
</dbReference>
<organism evidence="1 2">
    <name type="scientific">Protopolystoma xenopodis</name>
    <dbReference type="NCBI Taxonomy" id="117903"/>
    <lineage>
        <taxon>Eukaryota</taxon>
        <taxon>Metazoa</taxon>
        <taxon>Spiralia</taxon>
        <taxon>Lophotrochozoa</taxon>
        <taxon>Platyhelminthes</taxon>
        <taxon>Monogenea</taxon>
        <taxon>Polyopisthocotylea</taxon>
        <taxon>Polystomatidea</taxon>
        <taxon>Polystomatidae</taxon>
        <taxon>Protopolystoma</taxon>
    </lineage>
</organism>
<reference evidence="1" key="1">
    <citation type="submission" date="2018-11" db="EMBL/GenBank/DDBJ databases">
        <authorList>
            <consortium name="Pathogen Informatics"/>
        </authorList>
    </citation>
    <scope>NUCLEOTIDE SEQUENCE</scope>
</reference>
<dbReference type="EMBL" id="CAAALY010045207">
    <property type="protein sequence ID" value="VEL20187.1"/>
    <property type="molecule type" value="Genomic_DNA"/>
</dbReference>
<protein>
    <submittedName>
        <fullName evidence="1">Uncharacterized protein</fullName>
    </submittedName>
</protein>
<dbReference type="AlphaFoldDB" id="A0A3S5AC91"/>
<evidence type="ECO:0000313" key="1">
    <source>
        <dbReference type="EMBL" id="VEL20187.1"/>
    </source>
</evidence>
<name>A0A3S5AC91_9PLAT</name>
<keyword evidence="2" id="KW-1185">Reference proteome</keyword>
<comment type="caution">
    <text evidence="1">The sequence shown here is derived from an EMBL/GenBank/DDBJ whole genome shotgun (WGS) entry which is preliminary data.</text>
</comment>
<evidence type="ECO:0000313" key="2">
    <source>
        <dbReference type="Proteomes" id="UP000784294"/>
    </source>
</evidence>
<sequence>MVPLGNTDPEDNRMRSSWNNGRSYCRLLTRRSRSKSNERDGHFRSSICLPSTTLPSSIVEGIGQGELPFSYSISNLGSIGDNPSALSVSSISTSAPTSLPNNILIERRLRDESVEGNATGSANYLIGCGDSFGASVTTETPSKLSRDQRRQLFEEQVKAAEEAKKRAALMATASAAIANSAAEDAMMAKGQLESSSDRLKKVN</sequence>
<proteinExistence type="predicted"/>
<gene>
    <name evidence="1" type="ORF">PXEA_LOCUS13627</name>
</gene>
<accession>A0A3S5AC91</accession>